<feature type="domain" description="UDP-glucose/GDP-mannose dehydrogenase dimerisation" evidence="2">
    <location>
        <begin position="158"/>
        <end position="253"/>
    </location>
</feature>
<proteinExistence type="inferred from homology"/>
<dbReference type="GO" id="GO:0016616">
    <property type="term" value="F:oxidoreductase activity, acting on the CH-OH group of donors, NAD or NADP as acceptor"/>
    <property type="evidence" value="ECO:0007669"/>
    <property type="project" value="InterPro"/>
</dbReference>
<comment type="caution">
    <text evidence="4">The sequence shown here is derived from an EMBL/GenBank/DDBJ whole genome shotgun (WGS) entry which is preliminary data.</text>
</comment>
<evidence type="ECO:0000256" key="1">
    <source>
        <dbReference type="ARBA" id="ARBA00006601"/>
    </source>
</evidence>
<dbReference type="SUPFAM" id="SSF48179">
    <property type="entry name" value="6-phosphogluconate dehydrogenase C-terminal domain-like"/>
    <property type="match status" value="1"/>
</dbReference>
<accession>A0A2H0YNK9</accession>
<dbReference type="Gene3D" id="3.40.50.720">
    <property type="entry name" value="NAD(P)-binding Rossmann-like Domain"/>
    <property type="match status" value="2"/>
</dbReference>
<sequence>MVSKNEIKIGIIGIGVVGEAMANVIPRAILYDKHKNIGSIKEINKTDIIFICVPTLFTKKSGFDLSAVEDVFSIIKDRKIVVIKSTVLPGTTERMQRRYPQHKVLFNPEFLRQATAKEDMRNCSEQIIGYTKKSKCIAEEILRILPKAPAEFIVPATEAEMVKYFSNVFLSTKVVFANQIYDLCQKLGINYDLVKKMASVNPRFGFSHFEIFRDGYRGYSGACLSKDIKSLIQLGDKIGVDLKLLKTVEEINNKLLNDKTNVWRSS</sequence>
<organism evidence="4 5">
    <name type="scientific">Candidatus Nealsonbacteria bacterium CG08_land_8_20_14_0_20_36_22</name>
    <dbReference type="NCBI Taxonomy" id="1974704"/>
    <lineage>
        <taxon>Bacteria</taxon>
        <taxon>Candidatus Nealsoniibacteriota</taxon>
    </lineage>
</organism>
<dbReference type="GO" id="GO:0051287">
    <property type="term" value="F:NAD binding"/>
    <property type="evidence" value="ECO:0007669"/>
    <property type="project" value="InterPro"/>
</dbReference>
<reference evidence="5" key="1">
    <citation type="submission" date="2017-09" db="EMBL/GenBank/DDBJ databases">
        <title>Depth-based differentiation of microbial function through sediment-hosted aquifers and enrichment of novel symbionts in the deep terrestrial subsurface.</title>
        <authorList>
            <person name="Probst A.J."/>
            <person name="Ladd B."/>
            <person name="Jarett J.K."/>
            <person name="Geller-Mcgrath D.E."/>
            <person name="Sieber C.M.K."/>
            <person name="Emerson J.B."/>
            <person name="Anantharaman K."/>
            <person name="Thomas B.C."/>
            <person name="Malmstrom R."/>
            <person name="Stieglmeier M."/>
            <person name="Klingl A."/>
            <person name="Woyke T."/>
            <person name="Ryan C.M."/>
            <person name="Banfield J.F."/>
        </authorList>
    </citation>
    <scope>NUCLEOTIDE SEQUENCE [LARGE SCALE GENOMIC DNA]</scope>
</reference>
<comment type="similarity">
    <text evidence="1">Belongs to the UDP-glucose/GDP-mannose dehydrogenase family.</text>
</comment>
<dbReference type="Proteomes" id="UP000231472">
    <property type="component" value="Unassembled WGS sequence"/>
</dbReference>
<evidence type="ECO:0000259" key="3">
    <source>
        <dbReference type="Pfam" id="PF03721"/>
    </source>
</evidence>
<dbReference type="InterPro" id="IPR036291">
    <property type="entry name" value="NAD(P)-bd_dom_sf"/>
</dbReference>
<dbReference type="EMBL" id="PEYC01000032">
    <property type="protein sequence ID" value="PIS40084.1"/>
    <property type="molecule type" value="Genomic_DNA"/>
</dbReference>
<gene>
    <name evidence="4" type="ORF">COT32_01700</name>
</gene>
<protein>
    <recommendedName>
        <fullName evidence="6">UDP-glucose/GDP-mannose dehydrogenase family protein</fullName>
    </recommendedName>
</protein>
<dbReference type="InterPro" id="IPR008927">
    <property type="entry name" value="6-PGluconate_DH-like_C_sf"/>
</dbReference>
<dbReference type="Pfam" id="PF03721">
    <property type="entry name" value="UDPG_MGDP_dh_N"/>
    <property type="match status" value="1"/>
</dbReference>
<name>A0A2H0YNK9_9BACT</name>
<evidence type="ECO:0008006" key="6">
    <source>
        <dbReference type="Google" id="ProtNLM"/>
    </source>
</evidence>
<evidence type="ECO:0000259" key="2">
    <source>
        <dbReference type="Pfam" id="PF00984"/>
    </source>
</evidence>
<dbReference type="InterPro" id="IPR014026">
    <property type="entry name" value="UDP-Glc/GDP-Man_DH_dimer"/>
</dbReference>
<dbReference type="AlphaFoldDB" id="A0A2H0YNK9"/>
<feature type="domain" description="UDP-glucose/GDP-mannose dehydrogenase N-terminal" evidence="3">
    <location>
        <begin position="41"/>
        <end position="140"/>
    </location>
</feature>
<dbReference type="SUPFAM" id="SSF51735">
    <property type="entry name" value="NAD(P)-binding Rossmann-fold domains"/>
    <property type="match status" value="1"/>
</dbReference>
<dbReference type="Gene3D" id="1.20.5.100">
    <property type="entry name" value="Cytochrome c1, transmembrane anchor, C-terminal"/>
    <property type="match status" value="1"/>
</dbReference>
<dbReference type="PANTHER" id="PTHR43750:SF3">
    <property type="entry name" value="UDP-GLUCOSE 6-DEHYDROGENASE TUAD"/>
    <property type="match status" value="1"/>
</dbReference>
<evidence type="ECO:0000313" key="4">
    <source>
        <dbReference type="EMBL" id="PIS40084.1"/>
    </source>
</evidence>
<dbReference type="InterPro" id="IPR001732">
    <property type="entry name" value="UDP-Glc/GDP-Man_DH_N"/>
</dbReference>
<dbReference type="Pfam" id="PF00984">
    <property type="entry name" value="UDPG_MGDP_dh"/>
    <property type="match status" value="1"/>
</dbReference>
<evidence type="ECO:0000313" key="5">
    <source>
        <dbReference type="Proteomes" id="UP000231472"/>
    </source>
</evidence>
<dbReference type="PANTHER" id="PTHR43750">
    <property type="entry name" value="UDP-GLUCOSE 6-DEHYDROGENASE TUAD"/>
    <property type="match status" value="1"/>
</dbReference>